<dbReference type="KEGG" id="cwo:Cwoe_5151"/>
<feature type="compositionally biased region" description="Polar residues" evidence="1">
    <location>
        <begin position="119"/>
        <end position="130"/>
    </location>
</feature>
<evidence type="ECO:0000313" key="3">
    <source>
        <dbReference type="EMBL" id="ADB53560.1"/>
    </source>
</evidence>
<dbReference type="Proteomes" id="UP000008229">
    <property type="component" value="Chromosome"/>
</dbReference>
<keyword evidence="2" id="KW-0472">Membrane</keyword>
<proteinExistence type="predicted"/>
<organism evidence="3 4">
    <name type="scientific">Conexibacter woesei (strain DSM 14684 / CCUG 47730 / CIP 108061 / JCM 11494 / NBRC 100937 / ID131577)</name>
    <dbReference type="NCBI Taxonomy" id="469383"/>
    <lineage>
        <taxon>Bacteria</taxon>
        <taxon>Bacillati</taxon>
        <taxon>Actinomycetota</taxon>
        <taxon>Thermoleophilia</taxon>
        <taxon>Solirubrobacterales</taxon>
        <taxon>Conexibacteraceae</taxon>
        <taxon>Conexibacter</taxon>
    </lineage>
</organism>
<evidence type="ECO:0000256" key="1">
    <source>
        <dbReference type="SAM" id="MobiDB-lite"/>
    </source>
</evidence>
<dbReference type="STRING" id="469383.Cwoe_5151"/>
<feature type="region of interest" description="Disordered" evidence="1">
    <location>
        <begin position="104"/>
        <end position="145"/>
    </location>
</feature>
<evidence type="ECO:0000313" key="4">
    <source>
        <dbReference type="Proteomes" id="UP000008229"/>
    </source>
</evidence>
<dbReference type="EMBL" id="CP001854">
    <property type="protein sequence ID" value="ADB53560.1"/>
    <property type="molecule type" value="Genomic_DNA"/>
</dbReference>
<keyword evidence="4" id="KW-1185">Reference proteome</keyword>
<reference evidence="3 4" key="1">
    <citation type="journal article" date="2010" name="Stand. Genomic Sci.">
        <title>Complete genome sequence of Conexibacter woesei type strain (ID131577).</title>
        <authorList>
            <person name="Pukall R."/>
            <person name="Lapidus A."/>
            <person name="Glavina Del Rio T."/>
            <person name="Copeland A."/>
            <person name="Tice H."/>
            <person name="Cheng J.-F."/>
            <person name="Lucas S."/>
            <person name="Chen F."/>
            <person name="Nolan M."/>
            <person name="Bruce D."/>
            <person name="Goodwin L."/>
            <person name="Pitluck S."/>
            <person name="Mavromatis K."/>
            <person name="Ivanova N."/>
            <person name="Ovchinnikova G."/>
            <person name="Pati A."/>
            <person name="Chen A."/>
            <person name="Palaniappan K."/>
            <person name="Land M."/>
            <person name="Hauser L."/>
            <person name="Chang Y.-J."/>
            <person name="Jeffries C.D."/>
            <person name="Chain P."/>
            <person name="Meincke L."/>
            <person name="Sims D."/>
            <person name="Brettin T."/>
            <person name="Detter J.C."/>
            <person name="Rohde M."/>
            <person name="Goeker M."/>
            <person name="Bristow J."/>
            <person name="Eisen J.A."/>
            <person name="Markowitz V."/>
            <person name="Kyrpides N.C."/>
            <person name="Klenk H.-P."/>
            <person name="Hugenholtz P."/>
        </authorList>
    </citation>
    <scope>NUCLEOTIDE SEQUENCE [LARGE SCALE GENOMIC DNA]</scope>
    <source>
        <strain evidence="4">DSM 14684 / CIP 108061 / JCM 11494 / NBRC 100937 / ID131577</strain>
    </source>
</reference>
<keyword evidence="2" id="KW-0812">Transmembrane</keyword>
<sequence length="145" mass="14407">MTFDLSTDAMSQTTACRTCGASLAPDQRYCLSCGTRVAAPRLDFLAESGRAEVETQGDSAASSTPGAAAPAPSRLDKIGGPMGAAAVVLVALGVGFLVGQARDDAPPAAQKAPVVTIESGLQNGGATTPASDPPADGRSEATSTR</sequence>
<accession>D3FE68</accession>
<name>D3FE68_CONWI</name>
<protein>
    <recommendedName>
        <fullName evidence="5">Zinc-ribbon domain-containing protein</fullName>
    </recommendedName>
</protein>
<feature type="transmembrane region" description="Helical" evidence="2">
    <location>
        <begin position="78"/>
        <end position="98"/>
    </location>
</feature>
<feature type="region of interest" description="Disordered" evidence="1">
    <location>
        <begin position="49"/>
        <end position="77"/>
    </location>
</feature>
<dbReference type="AlphaFoldDB" id="D3FE68"/>
<feature type="compositionally biased region" description="Low complexity" evidence="1">
    <location>
        <begin position="59"/>
        <end position="73"/>
    </location>
</feature>
<reference evidence="4" key="2">
    <citation type="submission" date="2010-01" db="EMBL/GenBank/DDBJ databases">
        <title>The complete genome of Conexibacter woesei DSM 14684.</title>
        <authorList>
            <consortium name="US DOE Joint Genome Institute (JGI-PGF)"/>
            <person name="Lucas S."/>
            <person name="Copeland A."/>
            <person name="Lapidus A."/>
            <person name="Glavina del Rio T."/>
            <person name="Dalin E."/>
            <person name="Tice H."/>
            <person name="Bruce D."/>
            <person name="Goodwin L."/>
            <person name="Pitluck S."/>
            <person name="Kyrpides N."/>
            <person name="Mavromatis K."/>
            <person name="Ivanova N."/>
            <person name="Mikhailova N."/>
            <person name="Chertkov O."/>
            <person name="Brettin T."/>
            <person name="Detter J.C."/>
            <person name="Han C."/>
            <person name="Larimer F."/>
            <person name="Land M."/>
            <person name="Hauser L."/>
            <person name="Markowitz V."/>
            <person name="Cheng J.-F."/>
            <person name="Hugenholtz P."/>
            <person name="Woyke T."/>
            <person name="Wu D."/>
            <person name="Pukall R."/>
            <person name="Steenblock K."/>
            <person name="Schneider S."/>
            <person name="Klenk H.-P."/>
            <person name="Eisen J.A."/>
        </authorList>
    </citation>
    <scope>NUCLEOTIDE SEQUENCE [LARGE SCALE GENOMIC DNA]</scope>
    <source>
        <strain evidence="4">DSM 14684 / CIP 108061 / JCM 11494 / NBRC 100937 / ID131577</strain>
    </source>
</reference>
<evidence type="ECO:0008006" key="5">
    <source>
        <dbReference type="Google" id="ProtNLM"/>
    </source>
</evidence>
<keyword evidence="2" id="KW-1133">Transmembrane helix</keyword>
<evidence type="ECO:0000256" key="2">
    <source>
        <dbReference type="SAM" id="Phobius"/>
    </source>
</evidence>
<dbReference type="HOGENOM" id="CLU_1783576_0_0_11"/>
<gene>
    <name evidence="3" type="ordered locus">Cwoe_5151</name>
</gene>